<comment type="caution">
    <text evidence="1">The sequence shown here is derived from an EMBL/GenBank/DDBJ whole genome shotgun (WGS) entry which is preliminary data.</text>
</comment>
<reference evidence="1" key="1">
    <citation type="submission" date="2014-01" db="EMBL/GenBank/DDBJ databases">
        <authorList>
            <person name="Brown-Elliot B."/>
            <person name="Wallace R."/>
            <person name="Lenaerts A."/>
            <person name="Ordway D."/>
            <person name="DeGroote M.A."/>
            <person name="Parker T."/>
            <person name="Sizemore C."/>
            <person name="Tallon L.J."/>
            <person name="Sadzewicz L.K."/>
            <person name="Sengamalay N."/>
            <person name="Fraser C.M."/>
            <person name="Hine E."/>
            <person name="Shefchek K.A."/>
            <person name="Das S.P."/>
            <person name="Tettelin H."/>
        </authorList>
    </citation>
    <scope>NUCLEOTIDE SEQUENCE [LARGE SCALE GENOMIC DNA]</scope>
    <source>
        <strain evidence="1">4042</strain>
    </source>
</reference>
<accession>X8E5W5</accession>
<protein>
    <submittedName>
        <fullName evidence="1">Uncharacterized protein</fullName>
    </submittedName>
</protein>
<name>X8E5W5_MYCXE</name>
<dbReference type="AlphaFoldDB" id="X8E5W5"/>
<sequence length="76" mass="8169">MAAHHDLGAAAHLHVVDHVLAVVRQELGQRLLGFVHVVVGVEHRKRQFAGRHGDLLVVGLTWSRAGLVMTLPLGAA</sequence>
<organism evidence="1">
    <name type="scientific">Mycobacterium xenopi 4042</name>
    <dbReference type="NCBI Taxonomy" id="1299334"/>
    <lineage>
        <taxon>Bacteria</taxon>
        <taxon>Bacillati</taxon>
        <taxon>Actinomycetota</taxon>
        <taxon>Actinomycetes</taxon>
        <taxon>Mycobacteriales</taxon>
        <taxon>Mycobacteriaceae</taxon>
        <taxon>Mycobacterium</taxon>
    </lineage>
</organism>
<gene>
    <name evidence="1" type="ORF">I553_3122</name>
</gene>
<dbReference type="EMBL" id="JAOB01000010">
    <property type="protein sequence ID" value="EUA75230.1"/>
    <property type="molecule type" value="Genomic_DNA"/>
</dbReference>
<proteinExistence type="predicted"/>
<evidence type="ECO:0000313" key="1">
    <source>
        <dbReference type="EMBL" id="EUA75230.1"/>
    </source>
</evidence>